<dbReference type="KEGG" id="het:BBW65_03145"/>
<dbReference type="GO" id="GO:0015483">
    <property type="term" value="F:long-chain fatty acid transporting porin activity"/>
    <property type="evidence" value="ECO:0007669"/>
    <property type="project" value="TreeGrafter"/>
</dbReference>
<keyword evidence="7" id="KW-0998">Cell outer membrane</keyword>
<dbReference type="PANTHER" id="PTHR35093">
    <property type="entry name" value="OUTER MEMBRANE PROTEIN NMB0088-RELATED"/>
    <property type="match status" value="1"/>
</dbReference>
<proteinExistence type="inferred from homology"/>
<keyword evidence="3" id="KW-1134">Transmembrane beta strand</keyword>
<dbReference type="EMBL" id="CP016503">
    <property type="protein sequence ID" value="ANV97859.1"/>
    <property type="molecule type" value="Genomic_DNA"/>
</dbReference>
<evidence type="ECO:0000256" key="1">
    <source>
        <dbReference type="ARBA" id="ARBA00004571"/>
    </source>
</evidence>
<comment type="similarity">
    <text evidence="2">Belongs to the OmpP1/FadL family.</text>
</comment>
<evidence type="ECO:0000256" key="6">
    <source>
        <dbReference type="ARBA" id="ARBA00023136"/>
    </source>
</evidence>
<keyword evidence="6" id="KW-0472">Membrane</keyword>
<dbReference type="PANTHER" id="PTHR35093:SF8">
    <property type="entry name" value="OUTER MEMBRANE PROTEIN NMB0088-RELATED"/>
    <property type="match status" value="1"/>
</dbReference>
<keyword evidence="4" id="KW-0812">Transmembrane</keyword>
<evidence type="ECO:0008006" key="10">
    <source>
        <dbReference type="Google" id="ProtNLM"/>
    </source>
</evidence>
<dbReference type="OrthoDB" id="9542at2"/>
<evidence type="ECO:0000313" key="9">
    <source>
        <dbReference type="Proteomes" id="UP000092884"/>
    </source>
</evidence>
<gene>
    <name evidence="8" type="ORF">BBW65_03145</name>
</gene>
<comment type="subcellular location">
    <subcellularLocation>
        <location evidence="1">Cell outer membrane</location>
        <topology evidence="1">Multi-pass membrane protein</topology>
    </subcellularLocation>
</comment>
<sequence>MIKKLSLYFCALSLVFGSGFKLNEHSLNSIALSSAYVAGANGADSALYNPANMGMGKFADRHEVEVSVTWLSVPKFAFTTDFTKIKKEIGRDQGTQVKCKPKNWLLGSLTCLGVDIFAPSAPKGASQADGYANATNFVYPEIFYKSPTFYGFNVGFALTAPSGMTIDWDGEGGKFLDKSFIAMVEANPVLSFKLAEWLSIAGGGRIIYGMGNFQNSLYVPYRSSMEIAGAIVTSQGTTAVDQISTTQGIGYGWNAAFTLKPIYFWTEDLIISGAYRSPAHIDFKGKLQAKARTGSLKNPIITADMDADLVLSTDVPPVLQVGIAQQMGSFLVEFVYERNFWSYGDKFEFNSTNQVFSNIGGSQANKMGTTDKERAEKVKSMMDGADYDAVAIGRGWKDTNSYRLGVTYGVGQKFRAMASIAYDETPVPIDGFGIPDANGYMVGVGARYSMFDDLFDIGAAYSMTFKDNRKSPIQSKEGWGKLQLVNVSMACRF</sequence>
<reference evidence="9" key="1">
    <citation type="submission" date="2016-07" db="EMBL/GenBank/DDBJ databases">
        <authorList>
            <person name="Florea S."/>
            <person name="Webb J.S."/>
            <person name="Jaromczyk J."/>
            <person name="Schardl C.L."/>
        </authorList>
    </citation>
    <scope>NUCLEOTIDE SEQUENCE [LARGE SCALE GENOMIC DNA]</scope>
    <source>
        <strain evidence="9">MIT 01-6242</strain>
    </source>
</reference>
<evidence type="ECO:0000256" key="5">
    <source>
        <dbReference type="ARBA" id="ARBA00022729"/>
    </source>
</evidence>
<organism evidence="8 9">
    <name type="scientific">Helicobacter enhydrae</name>
    <dbReference type="NCBI Taxonomy" id="222136"/>
    <lineage>
        <taxon>Bacteria</taxon>
        <taxon>Pseudomonadati</taxon>
        <taxon>Campylobacterota</taxon>
        <taxon>Epsilonproteobacteria</taxon>
        <taxon>Campylobacterales</taxon>
        <taxon>Helicobacteraceae</taxon>
        <taxon>Helicobacter</taxon>
    </lineage>
</organism>
<dbReference type="RefSeq" id="WP_066339585.1">
    <property type="nucleotide sequence ID" value="NZ_CP016503.1"/>
</dbReference>
<evidence type="ECO:0000256" key="7">
    <source>
        <dbReference type="ARBA" id="ARBA00023237"/>
    </source>
</evidence>
<dbReference type="Pfam" id="PF03349">
    <property type="entry name" value="Toluene_X"/>
    <property type="match status" value="1"/>
</dbReference>
<evidence type="ECO:0000256" key="3">
    <source>
        <dbReference type="ARBA" id="ARBA00022452"/>
    </source>
</evidence>
<accession>A0A1B1U525</accession>
<evidence type="ECO:0000313" key="8">
    <source>
        <dbReference type="EMBL" id="ANV97859.1"/>
    </source>
</evidence>
<evidence type="ECO:0000256" key="2">
    <source>
        <dbReference type="ARBA" id="ARBA00008163"/>
    </source>
</evidence>
<keyword evidence="9" id="KW-1185">Reference proteome</keyword>
<dbReference type="AlphaFoldDB" id="A0A1B1U525"/>
<keyword evidence="5" id="KW-0732">Signal</keyword>
<dbReference type="GO" id="GO:0009279">
    <property type="term" value="C:cell outer membrane"/>
    <property type="evidence" value="ECO:0007669"/>
    <property type="project" value="UniProtKB-SubCell"/>
</dbReference>
<dbReference type="Proteomes" id="UP000092884">
    <property type="component" value="Chromosome"/>
</dbReference>
<protein>
    <recommendedName>
        <fullName evidence="10">Transporter</fullName>
    </recommendedName>
</protein>
<name>A0A1B1U525_9HELI</name>
<dbReference type="InterPro" id="IPR005017">
    <property type="entry name" value="OMPP1/FadL/TodX"/>
</dbReference>
<dbReference type="Gene3D" id="2.40.160.60">
    <property type="entry name" value="Outer membrane protein transport protein (OMPP1/FadL/TodX)"/>
    <property type="match status" value="1"/>
</dbReference>
<evidence type="ECO:0000256" key="4">
    <source>
        <dbReference type="ARBA" id="ARBA00022692"/>
    </source>
</evidence>
<dbReference type="STRING" id="222136.BBW65_03145"/>
<dbReference type="SUPFAM" id="SSF56935">
    <property type="entry name" value="Porins"/>
    <property type="match status" value="1"/>
</dbReference>